<dbReference type="EMBL" id="JAIXNE010000002">
    <property type="protein sequence ID" value="MCA6075164.1"/>
    <property type="molecule type" value="Genomic_DNA"/>
</dbReference>
<dbReference type="Pfam" id="PF01758">
    <property type="entry name" value="SBF"/>
    <property type="match status" value="1"/>
</dbReference>
<dbReference type="RefSeq" id="WP_225698269.1">
    <property type="nucleotide sequence ID" value="NZ_JAIXNE010000002.1"/>
</dbReference>
<dbReference type="InterPro" id="IPR038770">
    <property type="entry name" value="Na+/solute_symporter_sf"/>
</dbReference>
<name>A0A9X1HQY5_9BACT</name>
<evidence type="ECO:0000256" key="1">
    <source>
        <dbReference type="ARBA" id="ARBA00004141"/>
    </source>
</evidence>
<evidence type="ECO:0000256" key="3">
    <source>
        <dbReference type="ARBA" id="ARBA00022989"/>
    </source>
</evidence>
<feature type="transmembrane region" description="Helical" evidence="5">
    <location>
        <begin position="249"/>
        <end position="270"/>
    </location>
</feature>
<dbReference type="InterPro" id="IPR004710">
    <property type="entry name" value="Bilac:Na_transpt"/>
</dbReference>
<evidence type="ECO:0000313" key="7">
    <source>
        <dbReference type="EMBL" id="MCA6076341.1"/>
    </source>
</evidence>
<feature type="transmembrane region" description="Helical" evidence="5">
    <location>
        <begin position="20"/>
        <end position="41"/>
    </location>
</feature>
<dbReference type="EMBL" id="JAIXNE010000004">
    <property type="protein sequence ID" value="MCA6077469.1"/>
    <property type="molecule type" value="Genomic_DNA"/>
</dbReference>
<feature type="transmembrane region" description="Helical" evidence="5">
    <location>
        <begin position="155"/>
        <end position="175"/>
    </location>
</feature>
<evidence type="ECO:0000256" key="2">
    <source>
        <dbReference type="ARBA" id="ARBA00022692"/>
    </source>
</evidence>
<dbReference type="PANTHER" id="PTHR10361:SF28">
    <property type="entry name" value="P3 PROTEIN-RELATED"/>
    <property type="match status" value="1"/>
</dbReference>
<dbReference type="EMBL" id="JAIXNE010000003">
    <property type="protein sequence ID" value="MCA6076341.1"/>
    <property type="molecule type" value="Genomic_DNA"/>
</dbReference>
<gene>
    <name evidence="6" type="ORF">LDX50_09795</name>
    <name evidence="7" type="ORF">LDX50_15765</name>
    <name evidence="8" type="ORF">LDX50_21485</name>
</gene>
<feature type="transmembrane region" description="Helical" evidence="5">
    <location>
        <begin position="53"/>
        <end position="76"/>
    </location>
</feature>
<feature type="transmembrane region" description="Helical" evidence="5">
    <location>
        <begin position="276"/>
        <end position="298"/>
    </location>
</feature>
<evidence type="ECO:0000313" key="6">
    <source>
        <dbReference type="EMBL" id="MCA6075164.1"/>
    </source>
</evidence>
<keyword evidence="2 5" id="KW-0812">Transmembrane</keyword>
<feature type="transmembrane region" description="Helical" evidence="5">
    <location>
        <begin position="113"/>
        <end position="135"/>
    </location>
</feature>
<keyword evidence="4 5" id="KW-0472">Membrane</keyword>
<feature type="transmembrane region" description="Helical" evidence="5">
    <location>
        <begin position="82"/>
        <end position="101"/>
    </location>
</feature>
<protein>
    <submittedName>
        <fullName evidence="7">Bile acid:sodium symporter family protein</fullName>
    </submittedName>
</protein>
<evidence type="ECO:0000256" key="5">
    <source>
        <dbReference type="SAM" id="Phobius"/>
    </source>
</evidence>
<evidence type="ECO:0000313" key="9">
    <source>
        <dbReference type="Proteomes" id="UP001139409"/>
    </source>
</evidence>
<accession>A0A9X1HQY5</accession>
<dbReference type="PANTHER" id="PTHR10361">
    <property type="entry name" value="SODIUM-BILE ACID COTRANSPORTER"/>
    <property type="match status" value="1"/>
</dbReference>
<dbReference type="Gene3D" id="1.20.1530.20">
    <property type="match status" value="1"/>
</dbReference>
<feature type="transmembrane region" description="Helical" evidence="5">
    <location>
        <begin position="217"/>
        <end position="237"/>
    </location>
</feature>
<evidence type="ECO:0000313" key="8">
    <source>
        <dbReference type="EMBL" id="MCA6077469.1"/>
    </source>
</evidence>
<feature type="transmembrane region" description="Helical" evidence="5">
    <location>
        <begin position="187"/>
        <end position="205"/>
    </location>
</feature>
<comment type="caution">
    <text evidence="7">The sequence shown here is derived from an EMBL/GenBank/DDBJ whole genome shotgun (WGS) entry which is preliminary data.</text>
</comment>
<dbReference type="GO" id="GO:0016020">
    <property type="term" value="C:membrane"/>
    <property type="evidence" value="ECO:0007669"/>
    <property type="project" value="UniProtKB-SubCell"/>
</dbReference>
<keyword evidence="9" id="KW-1185">Reference proteome</keyword>
<reference evidence="7" key="1">
    <citation type="submission" date="2021-09" db="EMBL/GenBank/DDBJ databases">
        <title>Fulvivirga sp. isolated from coastal sediment.</title>
        <authorList>
            <person name="Yu H."/>
        </authorList>
    </citation>
    <scope>NUCLEOTIDE SEQUENCE</scope>
    <source>
        <strain evidence="7">1062</strain>
    </source>
</reference>
<dbReference type="InterPro" id="IPR002657">
    <property type="entry name" value="BilAc:Na_symport/Acr3"/>
</dbReference>
<sequence length="308" mass="34419">MSENQPLPLQDVHIDFSDDNMWLMNICLAIIMFSVALSINLKDFQEIFRNPRGVISGLISQYLLFPFMTFLLVLVMRPDMGLALGMILIAACPGGNISNFFSLQSRGNVALSVSLTVMATLLAPLMTPFNFHFWARKVEYVKPLLSTISINYYDLALTVLLIMVIPLMLGMYLANRFPDIAQKLFKPLQVLSVLILLAFIAVAFVGNLDVFADYWEYFVFLVFIHNGLALLMGYVFGRLTTGSLSDAKTISIETGIQNGGLGLLIVFTFFGGKGGMVLLVAWWGIWDIISGLIIAQIYKRWQLVSMNT</sequence>
<comment type="subcellular location">
    <subcellularLocation>
        <location evidence="1">Membrane</location>
        <topology evidence="1">Multi-pass membrane protein</topology>
    </subcellularLocation>
</comment>
<dbReference type="Proteomes" id="UP001139409">
    <property type="component" value="Unassembled WGS sequence"/>
</dbReference>
<dbReference type="AlphaFoldDB" id="A0A9X1HQY5"/>
<organism evidence="7 9">
    <name type="scientific">Fulvivirga sedimenti</name>
    <dbReference type="NCBI Taxonomy" id="2879465"/>
    <lineage>
        <taxon>Bacteria</taxon>
        <taxon>Pseudomonadati</taxon>
        <taxon>Bacteroidota</taxon>
        <taxon>Cytophagia</taxon>
        <taxon>Cytophagales</taxon>
        <taxon>Fulvivirgaceae</taxon>
        <taxon>Fulvivirga</taxon>
    </lineage>
</organism>
<proteinExistence type="predicted"/>
<evidence type="ECO:0000256" key="4">
    <source>
        <dbReference type="ARBA" id="ARBA00023136"/>
    </source>
</evidence>
<keyword evidence="3 5" id="KW-1133">Transmembrane helix</keyword>